<keyword evidence="7" id="KW-0997">Cell inner membrane</keyword>
<proteinExistence type="inferred from homology"/>
<keyword evidence="6 7" id="KW-0472">Membrane</keyword>
<protein>
    <recommendedName>
        <fullName evidence="7">TRAP transporter small permease protein</fullName>
    </recommendedName>
</protein>
<dbReference type="EMBL" id="FOYI01000006">
    <property type="protein sequence ID" value="SFR10950.1"/>
    <property type="molecule type" value="Genomic_DNA"/>
</dbReference>
<feature type="transmembrane region" description="Helical" evidence="7">
    <location>
        <begin position="61"/>
        <end position="78"/>
    </location>
</feature>
<dbReference type="AlphaFoldDB" id="A0A1I6DZJ4"/>
<evidence type="ECO:0000259" key="8">
    <source>
        <dbReference type="Pfam" id="PF04290"/>
    </source>
</evidence>
<evidence type="ECO:0000256" key="7">
    <source>
        <dbReference type="RuleBase" id="RU369079"/>
    </source>
</evidence>
<keyword evidence="2 7" id="KW-0813">Transport</keyword>
<name>A0A1I6DZJ4_9RHOB</name>
<dbReference type="GO" id="GO:0005886">
    <property type="term" value="C:plasma membrane"/>
    <property type="evidence" value="ECO:0007669"/>
    <property type="project" value="UniProtKB-SubCell"/>
</dbReference>
<evidence type="ECO:0000313" key="9">
    <source>
        <dbReference type="EMBL" id="SFR10950.1"/>
    </source>
</evidence>
<accession>A0A1I6DZJ4</accession>
<comment type="subcellular location">
    <subcellularLocation>
        <location evidence="7">Cell inner membrane</location>
        <topology evidence="7">Multi-pass membrane protein</topology>
    </subcellularLocation>
    <subcellularLocation>
        <location evidence="1">Cell membrane</location>
        <topology evidence="1">Multi-pass membrane protein</topology>
    </subcellularLocation>
</comment>
<comment type="subunit">
    <text evidence="7">The complex comprises the extracytoplasmic solute receptor protein and the two transmembrane proteins.</text>
</comment>
<sequence>MGLAVAAERRVGRAMFALARLMAWGGGLLLCALALMTVVSITGRRLDGLGLGPIPGDYELVANGAAIAIFSFLPWCQLTRGHVSVDILTRRLPPRWNAAFGLLGDALIAVASLAMLRQFWLGFAQKFPYGSDAQRAWLGMGYRPFFPETTYELQIPVWILHLAAFGGLALFCLVSLYTVWRGINWVLAGEEAAL</sequence>
<feature type="transmembrane region" description="Helical" evidence="7">
    <location>
        <begin position="99"/>
        <end position="120"/>
    </location>
</feature>
<evidence type="ECO:0000256" key="2">
    <source>
        <dbReference type="ARBA" id="ARBA00022448"/>
    </source>
</evidence>
<keyword evidence="5 7" id="KW-1133">Transmembrane helix</keyword>
<evidence type="ECO:0000256" key="6">
    <source>
        <dbReference type="ARBA" id="ARBA00023136"/>
    </source>
</evidence>
<dbReference type="RefSeq" id="WP_143104148.1">
    <property type="nucleotide sequence ID" value="NZ_FOYI01000006.1"/>
</dbReference>
<dbReference type="InterPro" id="IPR055348">
    <property type="entry name" value="DctQ"/>
</dbReference>
<feature type="transmembrane region" description="Helical" evidence="7">
    <location>
        <begin position="155"/>
        <end position="180"/>
    </location>
</feature>
<evidence type="ECO:0000256" key="1">
    <source>
        <dbReference type="ARBA" id="ARBA00004651"/>
    </source>
</evidence>
<dbReference type="Pfam" id="PF04290">
    <property type="entry name" value="DctQ"/>
    <property type="match status" value="1"/>
</dbReference>
<comment type="similarity">
    <text evidence="7">Belongs to the TRAP transporter small permease family.</text>
</comment>
<dbReference type="OrthoDB" id="6183232at2"/>
<evidence type="ECO:0000313" key="10">
    <source>
        <dbReference type="Proteomes" id="UP000199302"/>
    </source>
</evidence>
<dbReference type="STRING" id="871652.SAMN04515673_106140"/>
<reference evidence="9 10" key="1">
    <citation type="submission" date="2016-10" db="EMBL/GenBank/DDBJ databases">
        <authorList>
            <person name="de Groot N.N."/>
        </authorList>
    </citation>
    <scope>NUCLEOTIDE SEQUENCE [LARGE SCALE GENOMIC DNA]</scope>
    <source>
        <strain evidence="10">KMM 9023,NRIC 0796,JCM 17311,KCTC 23692</strain>
    </source>
</reference>
<dbReference type="GO" id="GO:0022857">
    <property type="term" value="F:transmembrane transporter activity"/>
    <property type="evidence" value="ECO:0007669"/>
    <property type="project" value="UniProtKB-UniRule"/>
</dbReference>
<keyword evidence="4 7" id="KW-0812">Transmembrane</keyword>
<keyword evidence="10" id="KW-1185">Reference proteome</keyword>
<evidence type="ECO:0000256" key="4">
    <source>
        <dbReference type="ARBA" id="ARBA00022692"/>
    </source>
</evidence>
<gene>
    <name evidence="9" type="ORF">SAMN04515673_106140</name>
</gene>
<keyword evidence="3" id="KW-1003">Cell membrane</keyword>
<organism evidence="9 10">
    <name type="scientific">Poseidonocella sedimentorum</name>
    <dbReference type="NCBI Taxonomy" id="871652"/>
    <lineage>
        <taxon>Bacteria</taxon>
        <taxon>Pseudomonadati</taxon>
        <taxon>Pseudomonadota</taxon>
        <taxon>Alphaproteobacteria</taxon>
        <taxon>Rhodobacterales</taxon>
        <taxon>Roseobacteraceae</taxon>
        <taxon>Poseidonocella</taxon>
    </lineage>
</organism>
<evidence type="ECO:0000256" key="3">
    <source>
        <dbReference type="ARBA" id="ARBA00022475"/>
    </source>
</evidence>
<feature type="transmembrane region" description="Helical" evidence="7">
    <location>
        <begin position="21"/>
        <end position="41"/>
    </location>
</feature>
<comment type="function">
    <text evidence="7">Part of the tripartite ATP-independent periplasmic (TRAP) transport system.</text>
</comment>
<evidence type="ECO:0000256" key="5">
    <source>
        <dbReference type="ARBA" id="ARBA00022989"/>
    </source>
</evidence>
<dbReference type="Proteomes" id="UP000199302">
    <property type="component" value="Unassembled WGS sequence"/>
</dbReference>
<feature type="domain" description="Tripartite ATP-independent periplasmic transporters DctQ component" evidence="8">
    <location>
        <begin position="34"/>
        <end position="183"/>
    </location>
</feature>